<dbReference type="PRINTS" id="PR00463">
    <property type="entry name" value="EP450I"/>
</dbReference>
<keyword evidence="7 14" id="KW-0479">Metal-binding</keyword>
<proteinExistence type="inferred from homology"/>
<dbReference type="GO" id="GO:0020037">
    <property type="term" value="F:heme binding"/>
    <property type="evidence" value="ECO:0007669"/>
    <property type="project" value="InterPro"/>
</dbReference>
<organism evidence="16 17">
    <name type="scientific">Diatraea saccharalis</name>
    <name type="common">sugarcane borer</name>
    <dbReference type="NCBI Taxonomy" id="40085"/>
    <lineage>
        <taxon>Eukaryota</taxon>
        <taxon>Metazoa</taxon>
        <taxon>Ecdysozoa</taxon>
        <taxon>Arthropoda</taxon>
        <taxon>Hexapoda</taxon>
        <taxon>Insecta</taxon>
        <taxon>Pterygota</taxon>
        <taxon>Neoptera</taxon>
        <taxon>Endopterygota</taxon>
        <taxon>Lepidoptera</taxon>
        <taxon>Glossata</taxon>
        <taxon>Ditrysia</taxon>
        <taxon>Pyraloidea</taxon>
        <taxon>Crambidae</taxon>
        <taxon>Crambinae</taxon>
        <taxon>Diatraea</taxon>
    </lineage>
</organism>
<evidence type="ECO:0008006" key="18">
    <source>
        <dbReference type="Google" id="ProtNLM"/>
    </source>
</evidence>
<comment type="cofactor">
    <cofactor evidence="1 14">
        <name>heme</name>
        <dbReference type="ChEBI" id="CHEBI:30413"/>
    </cofactor>
</comment>
<dbReference type="GO" id="GO:0005789">
    <property type="term" value="C:endoplasmic reticulum membrane"/>
    <property type="evidence" value="ECO:0007669"/>
    <property type="project" value="UniProtKB-SubCell"/>
</dbReference>
<evidence type="ECO:0000256" key="3">
    <source>
        <dbReference type="ARBA" id="ARBA00004174"/>
    </source>
</evidence>
<evidence type="ECO:0000256" key="11">
    <source>
        <dbReference type="ARBA" id="ARBA00023004"/>
    </source>
</evidence>
<keyword evidence="6 14" id="KW-0349">Heme</keyword>
<keyword evidence="12 15" id="KW-0503">Monooxygenase</keyword>
<evidence type="ECO:0000256" key="5">
    <source>
        <dbReference type="ARBA" id="ARBA00010617"/>
    </source>
</evidence>
<evidence type="ECO:0000256" key="13">
    <source>
        <dbReference type="ARBA" id="ARBA00023136"/>
    </source>
</evidence>
<dbReference type="Pfam" id="PF00067">
    <property type="entry name" value="p450"/>
    <property type="match status" value="1"/>
</dbReference>
<evidence type="ECO:0000256" key="10">
    <source>
        <dbReference type="ARBA" id="ARBA00023002"/>
    </source>
</evidence>
<dbReference type="InterPro" id="IPR036396">
    <property type="entry name" value="Cyt_P450_sf"/>
</dbReference>
<comment type="function">
    <text evidence="2">May be involved in the metabolism of insect hormones and in the breakdown of synthetic insecticides.</text>
</comment>
<accession>A0A9N9R2X7</accession>
<dbReference type="InterPro" id="IPR002401">
    <property type="entry name" value="Cyt_P450_E_grp-I"/>
</dbReference>
<dbReference type="InterPro" id="IPR017972">
    <property type="entry name" value="Cyt_P450_CS"/>
</dbReference>
<comment type="subcellular location">
    <subcellularLocation>
        <location evidence="4">Endoplasmic reticulum membrane</location>
        <topology evidence="4">Peripheral membrane protein</topology>
    </subcellularLocation>
    <subcellularLocation>
        <location evidence="3">Microsome membrane</location>
        <topology evidence="3">Peripheral membrane protein</topology>
    </subcellularLocation>
</comment>
<evidence type="ECO:0000256" key="8">
    <source>
        <dbReference type="ARBA" id="ARBA00022824"/>
    </source>
</evidence>
<evidence type="ECO:0000256" key="6">
    <source>
        <dbReference type="ARBA" id="ARBA00022617"/>
    </source>
</evidence>
<evidence type="ECO:0000256" key="1">
    <source>
        <dbReference type="ARBA" id="ARBA00001971"/>
    </source>
</evidence>
<keyword evidence="10 15" id="KW-0560">Oxidoreductase</keyword>
<dbReference type="GO" id="GO:0004497">
    <property type="term" value="F:monooxygenase activity"/>
    <property type="evidence" value="ECO:0007669"/>
    <property type="project" value="UniProtKB-KW"/>
</dbReference>
<evidence type="ECO:0000313" key="17">
    <source>
        <dbReference type="Proteomes" id="UP001153714"/>
    </source>
</evidence>
<evidence type="ECO:0000256" key="9">
    <source>
        <dbReference type="ARBA" id="ARBA00022848"/>
    </source>
</evidence>
<dbReference type="AlphaFoldDB" id="A0A9N9R2X7"/>
<evidence type="ECO:0000313" key="16">
    <source>
        <dbReference type="EMBL" id="CAG9788514.1"/>
    </source>
</evidence>
<sequence length="440" mass="50387">MDEKNLPLLVWMAHVPVVTLIDLDDVKAVTNAFVQKPYHYNFGRIWLGNGLVTAPTSIWKYSIKKIGGTFTSNIVNGYQEVFNRQAQKLVITLRGKVGSPPFNIIDHLAFTTLETICQTALGVPDLKCFVTEEYYQAFTESLELLLERFLNPLMHVDAIYKLTPQYRRMKKSVSILHNVSKTAINKRYNEWKEKKMQKGKDREENEFPDKKFKSFLDVLLELSSEDPHFSPEQIQAEVDTIIVGGQETTARSLLFILLMIGCKKQIHEKLSAEIQEIFGDSTRPVKHEDLLRMTYCEAVIMEALRLFPPIPYVARQADKDLQLKSCLVPKGTMCGLLILGAGRSHRIWGPDADQYRPERWLQPDVDTTAFYPFSYGRRSCIGKKYSMALMKTMLAHCIREFNFTSNAENLRLSAHITLEPLTGNLLQVHSRKLLDKPVKA</sequence>
<keyword evidence="8" id="KW-0256">Endoplasmic reticulum</keyword>
<evidence type="ECO:0000256" key="14">
    <source>
        <dbReference type="PIRSR" id="PIRSR602401-1"/>
    </source>
</evidence>
<keyword evidence="17" id="KW-1185">Reference proteome</keyword>
<keyword evidence="13" id="KW-0472">Membrane</keyword>
<evidence type="ECO:0000256" key="12">
    <source>
        <dbReference type="ARBA" id="ARBA00023033"/>
    </source>
</evidence>
<dbReference type="InterPro" id="IPR050196">
    <property type="entry name" value="Cytochrome_P450_Monoox"/>
</dbReference>
<feature type="binding site" description="axial binding residue" evidence="14">
    <location>
        <position position="380"/>
    </location>
    <ligand>
        <name>heme</name>
        <dbReference type="ChEBI" id="CHEBI:30413"/>
    </ligand>
    <ligandPart>
        <name>Fe</name>
        <dbReference type="ChEBI" id="CHEBI:18248"/>
    </ligandPart>
</feature>
<dbReference type="InterPro" id="IPR001128">
    <property type="entry name" value="Cyt_P450"/>
</dbReference>
<evidence type="ECO:0000256" key="15">
    <source>
        <dbReference type="RuleBase" id="RU000461"/>
    </source>
</evidence>
<evidence type="ECO:0000256" key="2">
    <source>
        <dbReference type="ARBA" id="ARBA00003690"/>
    </source>
</evidence>
<dbReference type="Proteomes" id="UP001153714">
    <property type="component" value="Chromosome 2"/>
</dbReference>
<dbReference type="PANTHER" id="PTHR24291:SF189">
    <property type="entry name" value="CYTOCHROME P450 4C3-RELATED"/>
    <property type="match status" value="1"/>
</dbReference>
<dbReference type="OrthoDB" id="1470350at2759"/>
<dbReference type="SUPFAM" id="SSF48264">
    <property type="entry name" value="Cytochrome P450"/>
    <property type="match status" value="1"/>
</dbReference>
<reference evidence="16" key="1">
    <citation type="submission" date="2021-12" db="EMBL/GenBank/DDBJ databases">
        <authorList>
            <person name="King R."/>
        </authorList>
    </citation>
    <scope>NUCLEOTIDE SEQUENCE</scope>
</reference>
<reference evidence="16" key="2">
    <citation type="submission" date="2022-10" db="EMBL/GenBank/DDBJ databases">
        <authorList>
            <consortium name="ENA_rothamsted_submissions"/>
            <consortium name="culmorum"/>
            <person name="King R."/>
        </authorList>
    </citation>
    <scope>NUCLEOTIDE SEQUENCE</scope>
</reference>
<dbReference type="GO" id="GO:0016705">
    <property type="term" value="F:oxidoreductase activity, acting on paired donors, with incorporation or reduction of molecular oxygen"/>
    <property type="evidence" value="ECO:0007669"/>
    <property type="project" value="InterPro"/>
</dbReference>
<dbReference type="PANTHER" id="PTHR24291">
    <property type="entry name" value="CYTOCHROME P450 FAMILY 4"/>
    <property type="match status" value="1"/>
</dbReference>
<dbReference type="PROSITE" id="PS00086">
    <property type="entry name" value="CYTOCHROME_P450"/>
    <property type="match status" value="1"/>
</dbReference>
<comment type="similarity">
    <text evidence="5 15">Belongs to the cytochrome P450 family.</text>
</comment>
<protein>
    <recommendedName>
        <fullName evidence="18">Cytochrome P450</fullName>
    </recommendedName>
</protein>
<gene>
    <name evidence="16" type="ORF">DIATSA_LOCUS6311</name>
</gene>
<dbReference type="PRINTS" id="PR00385">
    <property type="entry name" value="P450"/>
</dbReference>
<dbReference type="Gene3D" id="1.10.630.10">
    <property type="entry name" value="Cytochrome P450"/>
    <property type="match status" value="1"/>
</dbReference>
<keyword evidence="11 14" id="KW-0408">Iron</keyword>
<dbReference type="EMBL" id="OU893333">
    <property type="protein sequence ID" value="CAG9788514.1"/>
    <property type="molecule type" value="Genomic_DNA"/>
</dbReference>
<evidence type="ECO:0000256" key="4">
    <source>
        <dbReference type="ARBA" id="ARBA00004406"/>
    </source>
</evidence>
<keyword evidence="9" id="KW-0492">Microsome</keyword>
<name>A0A9N9R2X7_9NEOP</name>
<dbReference type="GO" id="GO:0005506">
    <property type="term" value="F:iron ion binding"/>
    <property type="evidence" value="ECO:0007669"/>
    <property type="project" value="InterPro"/>
</dbReference>
<evidence type="ECO:0000256" key="7">
    <source>
        <dbReference type="ARBA" id="ARBA00022723"/>
    </source>
</evidence>